<evidence type="ECO:0000313" key="2">
    <source>
        <dbReference type="EnsemblMetazoa" id="RPRC009126-PA"/>
    </source>
</evidence>
<dbReference type="PANTHER" id="PTHR33244:SF3">
    <property type="entry name" value="PEPTIDASE A2 DOMAIN-CONTAINING PROTEIN"/>
    <property type="match status" value="1"/>
</dbReference>
<feature type="region of interest" description="Disordered" evidence="1">
    <location>
        <begin position="78"/>
        <end position="170"/>
    </location>
</feature>
<feature type="compositionally biased region" description="Acidic residues" evidence="1">
    <location>
        <begin position="91"/>
        <end position="115"/>
    </location>
</feature>
<evidence type="ECO:0000256" key="1">
    <source>
        <dbReference type="SAM" id="MobiDB-lite"/>
    </source>
</evidence>
<dbReference type="EnsemblMetazoa" id="RPRC009126-RA">
    <property type="protein sequence ID" value="RPRC009126-PA"/>
    <property type="gene ID" value="RPRC009126"/>
</dbReference>
<evidence type="ECO:0000313" key="3">
    <source>
        <dbReference type="Proteomes" id="UP000015103"/>
    </source>
</evidence>
<reference evidence="2" key="1">
    <citation type="submission" date="2015-05" db="UniProtKB">
        <authorList>
            <consortium name="EnsemblMetazoa"/>
        </authorList>
    </citation>
    <scope>IDENTIFICATION</scope>
</reference>
<dbReference type="VEuPathDB" id="VectorBase:RPRC009126"/>
<dbReference type="InParanoid" id="T1HYK6"/>
<dbReference type="PANTHER" id="PTHR33244">
    <property type="entry name" value="INTEGRASE CATALYTIC DOMAIN-CONTAINING PROTEIN-RELATED"/>
    <property type="match status" value="1"/>
</dbReference>
<protein>
    <submittedName>
        <fullName evidence="2">Uncharacterized protein</fullName>
    </submittedName>
</protein>
<sequence length="205" mass="24091">MLNPKKISQQRVIESLKNNQAIQKEYYDRGSKPLKTFRKGERIRMFRDKNWLKGKVNAEGPSPRSYKVLLEDGGKLTRNRRFLKPLRTPQEEDDTDDEESEEDEEDDTDDEETDIETFYKNVQTAIPVEMKDPEKKKKEEEEGDSNSESRFNVTSPEIFNPPSHTRSGRPVVKPTAFFQWFKESHNFRKSCTFIELQDNMDVSGF</sequence>
<dbReference type="Proteomes" id="UP000015103">
    <property type="component" value="Unassembled WGS sequence"/>
</dbReference>
<accession>T1HYK6</accession>
<name>T1HYK6_RHOPR</name>
<keyword evidence="3" id="KW-1185">Reference proteome</keyword>
<dbReference type="AlphaFoldDB" id="T1HYK6"/>
<feature type="compositionally biased region" description="Basic and acidic residues" evidence="1">
    <location>
        <begin position="129"/>
        <end position="140"/>
    </location>
</feature>
<organism evidence="2 3">
    <name type="scientific">Rhodnius prolixus</name>
    <name type="common">Triatomid bug</name>
    <dbReference type="NCBI Taxonomy" id="13249"/>
    <lineage>
        <taxon>Eukaryota</taxon>
        <taxon>Metazoa</taxon>
        <taxon>Ecdysozoa</taxon>
        <taxon>Arthropoda</taxon>
        <taxon>Hexapoda</taxon>
        <taxon>Insecta</taxon>
        <taxon>Pterygota</taxon>
        <taxon>Neoptera</taxon>
        <taxon>Paraneoptera</taxon>
        <taxon>Hemiptera</taxon>
        <taxon>Heteroptera</taxon>
        <taxon>Panheteroptera</taxon>
        <taxon>Cimicomorpha</taxon>
        <taxon>Reduviidae</taxon>
        <taxon>Triatominae</taxon>
        <taxon>Rhodnius</taxon>
    </lineage>
</organism>
<dbReference type="HOGENOM" id="CLU_1339035_0_0_1"/>
<feature type="compositionally biased region" description="Polar residues" evidence="1">
    <location>
        <begin position="146"/>
        <end position="165"/>
    </location>
</feature>
<proteinExistence type="predicted"/>
<dbReference type="EMBL" id="ACPB03026892">
    <property type="status" value="NOT_ANNOTATED_CDS"/>
    <property type="molecule type" value="Genomic_DNA"/>
</dbReference>